<dbReference type="PANTHER" id="PTHR23305">
    <property type="entry name" value="OBG GTPASE FAMILY"/>
    <property type="match status" value="1"/>
</dbReference>
<dbReference type="Pfam" id="PF01926">
    <property type="entry name" value="MMR_HSR1"/>
    <property type="match status" value="1"/>
</dbReference>
<keyword evidence="2" id="KW-0067">ATP-binding</keyword>
<dbReference type="InterPro" id="IPR027417">
    <property type="entry name" value="P-loop_NTPase"/>
</dbReference>
<dbReference type="PROSITE" id="PS51880">
    <property type="entry name" value="TGS"/>
    <property type="match status" value="1"/>
</dbReference>
<dbReference type="PANTHER" id="PTHR23305:SF18">
    <property type="entry name" value="OBG-TYPE G DOMAIN-CONTAINING PROTEIN"/>
    <property type="match status" value="1"/>
</dbReference>
<keyword evidence="3" id="KW-0460">Magnesium</keyword>
<evidence type="ECO:0000313" key="7">
    <source>
        <dbReference type="Proteomes" id="UP000230131"/>
    </source>
</evidence>
<dbReference type="AlphaFoldDB" id="A0A2M7B7E9"/>
<dbReference type="SUPFAM" id="SSF81271">
    <property type="entry name" value="TGS-like"/>
    <property type="match status" value="1"/>
</dbReference>
<gene>
    <name evidence="6" type="ORF">COS59_01920</name>
</gene>
<dbReference type="EMBL" id="PEVH01000060">
    <property type="protein sequence ID" value="PIU99025.1"/>
    <property type="molecule type" value="Genomic_DNA"/>
</dbReference>
<proteinExistence type="predicted"/>
<dbReference type="InterPro" id="IPR006073">
    <property type="entry name" value="GTP-bd"/>
</dbReference>
<sequence length="287" mass="32496">MKLSIGIIGLPNVGKSTLFQALTKKQVNIANYPFTTIDPNVGVVAAKDERLEQVAKVMKSKEIFPAVFEFIDIAGLAKDAHKGAGLGNQFLACLRECDAIIHLVRIFKDESVIYYDKEHNPIDEFEIILAELKLKDEESKEKINLLSKKPQLVILNGPAEEVSKDLVAEIEASSHPYLVINLKDELADKDLRAIFENFHQFLDLITFYTANENEARSWFIKKRTKAPQVAGIVHTDFEKNFIKAEVINWEKLIEAGDWHKARQKGLIRVEGKDYLVQDGDVILIKHS</sequence>
<dbReference type="SUPFAM" id="SSF52540">
    <property type="entry name" value="P-loop containing nucleoside triphosphate hydrolases"/>
    <property type="match status" value="1"/>
</dbReference>
<evidence type="ECO:0000256" key="3">
    <source>
        <dbReference type="ARBA" id="ARBA00022842"/>
    </source>
</evidence>
<dbReference type="InterPro" id="IPR004095">
    <property type="entry name" value="TGS"/>
</dbReference>
<dbReference type="GO" id="GO:0016887">
    <property type="term" value="F:ATP hydrolysis activity"/>
    <property type="evidence" value="ECO:0007669"/>
    <property type="project" value="TreeGrafter"/>
</dbReference>
<organism evidence="6 7">
    <name type="scientific">Candidatus Wolfebacteria bacterium CG03_land_8_20_14_0_80_36_15</name>
    <dbReference type="NCBI Taxonomy" id="1975067"/>
    <lineage>
        <taxon>Bacteria</taxon>
        <taxon>Candidatus Wolfeibacteriota</taxon>
    </lineage>
</organism>
<dbReference type="NCBIfam" id="TIGR00231">
    <property type="entry name" value="small_GTP"/>
    <property type="match status" value="1"/>
</dbReference>
<dbReference type="InterPro" id="IPR012676">
    <property type="entry name" value="TGS-like"/>
</dbReference>
<evidence type="ECO:0000259" key="5">
    <source>
        <dbReference type="PROSITE" id="PS51880"/>
    </source>
</evidence>
<reference evidence="7" key="1">
    <citation type="submission" date="2017-09" db="EMBL/GenBank/DDBJ databases">
        <title>Depth-based differentiation of microbial function through sediment-hosted aquifers and enrichment of novel symbionts in the deep terrestrial subsurface.</title>
        <authorList>
            <person name="Probst A.J."/>
            <person name="Ladd B."/>
            <person name="Jarett J.K."/>
            <person name="Geller-Mcgrath D.E."/>
            <person name="Sieber C.M.K."/>
            <person name="Emerson J.B."/>
            <person name="Anantharaman K."/>
            <person name="Thomas B.C."/>
            <person name="Malmstrom R."/>
            <person name="Stieglmeier M."/>
            <person name="Klingl A."/>
            <person name="Woyke T."/>
            <person name="Ryan C.M."/>
            <person name="Banfield J.F."/>
        </authorList>
    </citation>
    <scope>NUCLEOTIDE SEQUENCE [LARGE SCALE GENOMIC DNA]</scope>
</reference>
<feature type="domain" description="TGS" evidence="5">
    <location>
        <begin position="203"/>
        <end position="286"/>
    </location>
</feature>
<evidence type="ECO:0000259" key="4">
    <source>
        <dbReference type="PROSITE" id="PS51710"/>
    </source>
</evidence>
<evidence type="ECO:0000313" key="6">
    <source>
        <dbReference type="EMBL" id="PIU99025.1"/>
    </source>
</evidence>
<dbReference type="GO" id="GO:0005737">
    <property type="term" value="C:cytoplasm"/>
    <property type="evidence" value="ECO:0007669"/>
    <property type="project" value="TreeGrafter"/>
</dbReference>
<name>A0A2M7B7E9_9BACT</name>
<evidence type="ECO:0000256" key="2">
    <source>
        <dbReference type="ARBA" id="ARBA00022840"/>
    </source>
</evidence>
<dbReference type="PRINTS" id="PR00326">
    <property type="entry name" value="GTP1OBG"/>
</dbReference>
<dbReference type="Gene3D" id="3.40.50.300">
    <property type="entry name" value="P-loop containing nucleotide triphosphate hydrolases"/>
    <property type="match status" value="1"/>
</dbReference>
<dbReference type="InterPro" id="IPR031167">
    <property type="entry name" value="G_OBG"/>
</dbReference>
<evidence type="ECO:0000256" key="1">
    <source>
        <dbReference type="ARBA" id="ARBA00022741"/>
    </source>
</evidence>
<protein>
    <submittedName>
        <fullName evidence="6">Redox-regulated ATPase YchF</fullName>
    </submittedName>
</protein>
<dbReference type="Proteomes" id="UP000230131">
    <property type="component" value="Unassembled WGS sequence"/>
</dbReference>
<dbReference type="InterPro" id="IPR005225">
    <property type="entry name" value="Small_GTP-bd"/>
</dbReference>
<dbReference type="InterPro" id="IPR013029">
    <property type="entry name" value="YchF_C"/>
</dbReference>
<dbReference type="GO" id="GO:0005524">
    <property type="term" value="F:ATP binding"/>
    <property type="evidence" value="ECO:0007669"/>
    <property type="project" value="UniProtKB-KW"/>
</dbReference>
<dbReference type="FunFam" id="3.10.20.30:FF:000001">
    <property type="entry name" value="Ribosome-binding ATPase YchF"/>
    <property type="match status" value="1"/>
</dbReference>
<accession>A0A2M7B7E9</accession>
<comment type="caution">
    <text evidence="6">The sequence shown here is derived from an EMBL/GenBank/DDBJ whole genome shotgun (WGS) entry which is preliminary data.</text>
</comment>
<dbReference type="GO" id="GO:0005525">
    <property type="term" value="F:GTP binding"/>
    <property type="evidence" value="ECO:0007669"/>
    <property type="project" value="InterPro"/>
</dbReference>
<dbReference type="Pfam" id="PF06071">
    <property type="entry name" value="YchF-GTPase_C"/>
    <property type="match status" value="1"/>
</dbReference>
<dbReference type="InterPro" id="IPR012675">
    <property type="entry name" value="Beta-grasp_dom_sf"/>
</dbReference>
<dbReference type="PROSITE" id="PS51710">
    <property type="entry name" value="G_OBG"/>
    <property type="match status" value="1"/>
</dbReference>
<keyword evidence="1" id="KW-0547">Nucleotide-binding</keyword>
<dbReference type="Gene3D" id="3.10.20.30">
    <property type="match status" value="1"/>
</dbReference>
<feature type="domain" description="OBG-type G" evidence="4">
    <location>
        <begin position="3"/>
        <end position="156"/>
    </location>
</feature>